<dbReference type="Pfam" id="PF22600">
    <property type="entry name" value="MTPAP-like_central"/>
    <property type="match status" value="1"/>
</dbReference>
<evidence type="ECO:0008006" key="6">
    <source>
        <dbReference type="Google" id="ProtNLM"/>
    </source>
</evidence>
<evidence type="ECO:0000313" key="5">
    <source>
        <dbReference type="Proteomes" id="UP000092600"/>
    </source>
</evidence>
<comment type="caution">
    <text evidence="4">The sequence shown here is derived from an EMBL/GenBank/DDBJ whole genome shotgun (WGS) entry which is preliminary data.</text>
</comment>
<sequence>MGDLQAWPLHANGELGHSNPPHPPPPPPPQQQQQSHRPNPDPAAVGADVWNRAEEATREVIQHIQPTVVSEQRRRAVVEHVQKLIREKIGSEVFPFGSVPLKTYLPDGDIDLTAVGVPNSEDSLANSVRSVLEFEEQNKDAEFEVKDVQYIHAEVKLVKCLVQNIVVDISFNQIGGLCTLCFLEEVDQLIGKDHLFKRSIMLIKAWCYYESRILGAHHGLISTYALETLVLYIFHLFHKSLDGPLVVLYRFLDYYSKFDWEKYCVTLNGPVALSSLPELVAEPPETQESDLLLTDEFLRNCVKKYSVSSEGYEINSRIFPQKHLNIVDPLKQSNNLGRSVSKGNFFRIRSAFVFGARKLANILELPAERINIEVNTFFKNTLERHGSGERPDVQGALPFRPNITSINHSWIGFNSSDFNGDRGFRDKSVLTSPTSDSHEVLYEQLNNLSISSLGKDLSIEPTKFEPNGIVEGIVVSGTRLAGDARDFTTKGASNSRIGDETSRASPSTGETVMSPSGIPSPSGMAYCTPHLFFNPKYSTKNELLSYEIESPRSFSSSIGSFDGPTTSSRNTCLSEESYPLDLIVRKEGEGSESPKFNNLSDLSGDYDLHFTNLLYAQRSQDYVVGPAVFVPYHRLAHVPFQNKHSWNGLHRRNMYPPAAPNGMIPGVPYPPGYYYVNHPILSSAYGTEDLPKPRGTGTYFPNTNSRSYKERLSPGRGKNSLASNHQLKSRYNGRADMHIDTISSEEAGPELPPIQAQVPARNGHGRPTFQEIPHSSRHSPRGVLHGNGVVHPQESKLEFGSFGPVQVGVALPEHGNRPDSVHPHTQASGPASPMQRVGINSNRERSAQPYQLKDDGDFPPLSG</sequence>
<feature type="region of interest" description="Disordered" evidence="1">
    <location>
        <begin position="687"/>
        <end position="729"/>
    </location>
</feature>
<feature type="domain" description="PAP/OAS1 substrate-binding-related" evidence="3">
    <location>
        <begin position="190"/>
        <end position="382"/>
    </location>
</feature>
<dbReference type="EMBL" id="LSRQ01000233">
    <property type="protein sequence ID" value="OAY84305.1"/>
    <property type="molecule type" value="Genomic_DNA"/>
</dbReference>
<reference evidence="4 5" key="1">
    <citation type="journal article" date="2016" name="DNA Res.">
        <title>The draft genome of MD-2 pineapple using hybrid error correction of long reads.</title>
        <authorList>
            <person name="Redwan R.M."/>
            <person name="Saidin A."/>
            <person name="Kumar S.V."/>
        </authorList>
    </citation>
    <scope>NUCLEOTIDE SEQUENCE [LARGE SCALE GENOMIC DNA]</scope>
    <source>
        <strain evidence="5">cv. MD2</strain>
        <tissue evidence="4">Leaf</tissue>
    </source>
</reference>
<feature type="compositionally biased region" description="Polar residues" evidence="1">
    <location>
        <begin position="503"/>
        <end position="513"/>
    </location>
</feature>
<proteinExistence type="predicted"/>
<dbReference type="SUPFAM" id="SSF81631">
    <property type="entry name" value="PAP/OAS1 substrate-binding domain"/>
    <property type="match status" value="1"/>
</dbReference>
<gene>
    <name evidence="4" type="ORF">ACMD2_10011</name>
</gene>
<evidence type="ECO:0000259" key="3">
    <source>
        <dbReference type="Pfam" id="PF26180"/>
    </source>
</evidence>
<dbReference type="InterPro" id="IPR058921">
    <property type="entry name" value="PAP/OAS1-rel"/>
</dbReference>
<dbReference type="SUPFAM" id="SSF81301">
    <property type="entry name" value="Nucleotidyltransferase"/>
    <property type="match status" value="1"/>
</dbReference>
<feature type="region of interest" description="Disordered" evidence="1">
    <location>
        <begin position="1"/>
        <end position="45"/>
    </location>
</feature>
<evidence type="ECO:0000259" key="2">
    <source>
        <dbReference type="Pfam" id="PF22600"/>
    </source>
</evidence>
<feature type="compositionally biased region" description="Pro residues" evidence="1">
    <location>
        <begin position="20"/>
        <end position="30"/>
    </location>
</feature>
<protein>
    <recommendedName>
        <fullName evidence="6">Polymerase nucleotidyl transferase domain-containing protein</fullName>
    </recommendedName>
</protein>
<dbReference type="Proteomes" id="UP000092600">
    <property type="component" value="Unassembled WGS sequence"/>
</dbReference>
<dbReference type="Gene3D" id="1.10.1410.10">
    <property type="match status" value="1"/>
</dbReference>
<dbReference type="AlphaFoldDB" id="A0A199W5W7"/>
<name>A0A199W5W7_ANACO</name>
<dbReference type="InterPro" id="IPR043519">
    <property type="entry name" value="NT_sf"/>
</dbReference>
<feature type="region of interest" description="Disordered" evidence="1">
    <location>
        <begin position="486"/>
        <end position="517"/>
    </location>
</feature>
<dbReference type="Pfam" id="PF26180">
    <property type="entry name" value="PAP-OAS1"/>
    <property type="match status" value="1"/>
</dbReference>
<dbReference type="PANTHER" id="PTHR45979:SF30">
    <property type="entry name" value="NUCLEOTIDYLTRANSFERASE"/>
    <property type="match status" value="1"/>
</dbReference>
<dbReference type="STRING" id="4615.A0A199W5W7"/>
<feature type="compositionally biased region" description="Basic and acidic residues" evidence="1">
    <location>
        <begin position="842"/>
        <end position="856"/>
    </location>
</feature>
<dbReference type="InterPro" id="IPR058920">
    <property type="entry name" value="PAP-OAS1-bd-rel"/>
</dbReference>
<evidence type="ECO:0000313" key="4">
    <source>
        <dbReference type="EMBL" id="OAY84305.1"/>
    </source>
</evidence>
<accession>A0A199W5W7</accession>
<dbReference type="PANTHER" id="PTHR45979">
    <property type="entry name" value="PAP/OAS1 SUBSTRATE-BINDING DOMAIN SUPERFAMILY"/>
    <property type="match status" value="1"/>
</dbReference>
<dbReference type="Gene3D" id="3.30.460.10">
    <property type="entry name" value="Beta Polymerase, domain 2"/>
    <property type="match status" value="1"/>
</dbReference>
<organism evidence="4 5">
    <name type="scientific">Ananas comosus</name>
    <name type="common">Pineapple</name>
    <name type="synonym">Ananas ananas</name>
    <dbReference type="NCBI Taxonomy" id="4615"/>
    <lineage>
        <taxon>Eukaryota</taxon>
        <taxon>Viridiplantae</taxon>
        <taxon>Streptophyta</taxon>
        <taxon>Embryophyta</taxon>
        <taxon>Tracheophyta</taxon>
        <taxon>Spermatophyta</taxon>
        <taxon>Magnoliopsida</taxon>
        <taxon>Liliopsida</taxon>
        <taxon>Poales</taxon>
        <taxon>Bromeliaceae</taxon>
        <taxon>Bromelioideae</taxon>
        <taxon>Ananas</taxon>
    </lineage>
</organism>
<evidence type="ECO:0000256" key="1">
    <source>
        <dbReference type="SAM" id="MobiDB-lite"/>
    </source>
</evidence>
<dbReference type="InterPro" id="IPR054708">
    <property type="entry name" value="MTPAP-like_central"/>
</dbReference>
<dbReference type="CDD" id="cd05402">
    <property type="entry name" value="NT_PAP_TUTase"/>
    <property type="match status" value="1"/>
</dbReference>
<feature type="domain" description="Poly(A) RNA polymerase mitochondrial-like central palm" evidence="2">
    <location>
        <begin position="57"/>
        <end position="177"/>
    </location>
</feature>
<feature type="region of interest" description="Disordered" evidence="1">
    <location>
        <begin position="810"/>
        <end position="863"/>
    </location>
</feature>